<dbReference type="OrthoDB" id="192887at2759"/>
<dbReference type="Pfam" id="PF00069">
    <property type="entry name" value="Pkinase"/>
    <property type="match status" value="1"/>
</dbReference>
<comment type="catalytic activity">
    <reaction evidence="8">
        <text>L-threonyl-[protein] + ATP = O-phospho-L-threonyl-[protein] + ADP + H(+)</text>
        <dbReference type="Rhea" id="RHEA:46608"/>
        <dbReference type="Rhea" id="RHEA-COMP:11060"/>
        <dbReference type="Rhea" id="RHEA-COMP:11605"/>
        <dbReference type="ChEBI" id="CHEBI:15378"/>
        <dbReference type="ChEBI" id="CHEBI:30013"/>
        <dbReference type="ChEBI" id="CHEBI:30616"/>
        <dbReference type="ChEBI" id="CHEBI:61977"/>
        <dbReference type="ChEBI" id="CHEBI:456216"/>
        <dbReference type="EC" id="2.7.11.24"/>
    </reaction>
</comment>
<protein>
    <recommendedName>
        <fullName evidence="8">Mitogen-activated protein kinase</fullName>
        <ecNumber evidence="8">2.7.11.24</ecNumber>
    </recommendedName>
</protein>
<dbReference type="AlphaFoldDB" id="A0A1X0P859"/>
<evidence type="ECO:0000256" key="6">
    <source>
        <dbReference type="PROSITE-ProRule" id="PRU10141"/>
    </source>
</evidence>
<feature type="domain" description="Protein kinase" evidence="10">
    <location>
        <begin position="13"/>
        <end position="302"/>
    </location>
</feature>
<dbReference type="VEuPathDB" id="TriTrypDB:TM35_000024630"/>
<dbReference type="InterPro" id="IPR003527">
    <property type="entry name" value="MAP_kinase_CS"/>
</dbReference>
<feature type="compositionally biased region" description="Low complexity" evidence="9">
    <location>
        <begin position="408"/>
        <end position="434"/>
    </location>
</feature>
<feature type="compositionally biased region" description="Basic and acidic residues" evidence="9">
    <location>
        <begin position="398"/>
        <end position="407"/>
    </location>
</feature>
<dbReference type="STRING" id="67003.A0A1X0P859"/>
<evidence type="ECO:0000256" key="5">
    <source>
        <dbReference type="ARBA" id="ARBA00022840"/>
    </source>
</evidence>
<dbReference type="PROSITE" id="PS00108">
    <property type="entry name" value="PROTEIN_KINASE_ST"/>
    <property type="match status" value="1"/>
</dbReference>
<dbReference type="InterPro" id="IPR011009">
    <property type="entry name" value="Kinase-like_dom_sf"/>
</dbReference>
<dbReference type="GO" id="GO:0005524">
    <property type="term" value="F:ATP binding"/>
    <property type="evidence" value="ECO:0007669"/>
    <property type="project" value="UniProtKB-UniRule"/>
</dbReference>
<evidence type="ECO:0000256" key="1">
    <source>
        <dbReference type="ARBA" id="ARBA00022527"/>
    </source>
</evidence>
<dbReference type="PROSITE" id="PS50011">
    <property type="entry name" value="PROTEIN_KINASE_DOM"/>
    <property type="match status" value="1"/>
</dbReference>
<evidence type="ECO:0000259" key="10">
    <source>
        <dbReference type="PROSITE" id="PS50011"/>
    </source>
</evidence>
<dbReference type="InterPro" id="IPR008271">
    <property type="entry name" value="Ser/Thr_kinase_AS"/>
</dbReference>
<accession>A0A1X0P859</accession>
<dbReference type="PROSITE" id="PS01351">
    <property type="entry name" value="MAPK"/>
    <property type="match status" value="1"/>
</dbReference>
<evidence type="ECO:0000256" key="4">
    <source>
        <dbReference type="ARBA" id="ARBA00022777"/>
    </source>
</evidence>
<dbReference type="EMBL" id="NBCO01000002">
    <property type="protein sequence ID" value="ORC93137.1"/>
    <property type="molecule type" value="Genomic_DNA"/>
</dbReference>
<feature type="binding site" evidence="6">
    <location>
        <position position="42"/>
    </location>
    <ligand>
        <name>ATP</name>
        <dbReference type="ChEBI" id="CHEBI:30616"/>
    </ligand>
</feature>
<dbReference type="Proteomes" id="UP000192257">
    <property type="component" value="Unassembled WGS sequence"/>
</dbReference>
<dbReference type="FunFam" id="3.30.200.20:FF:001058">
    <property type="entry name" value="Mitogen-activated protein kinase"/>
    <property type="match status" value="1"/>
</dbReference>
<name>A0A1X0P859_9TRYP</name>
<proteinExistence type="inferred from homology"/>
<dbReference type="FunFam" id="1.10.510.10:FF:000238">
    <property type="entry name" value="Mitogen-activated protein kinase"/>
    <property type="match status" value="1"/>
</dbReference>
<dbReference type="GO" id="GO:0004707">
    <property type="term" value="F:MAP kinase activity"/>
    <property type="evidence" value="ECO:0007669"/>
    <property type="project" value="UniProtKB-EC"/>
</dbReference>
<dbReference type="InterPro" id="IPR017441">
    <property type="entry name" value="Protein_kinase_ATP_BS"/>
</dbReference>
<dbReference type="EC" id="2.7.11.24" evidence="8"/>
<feature type="compositionally biased region" description="Low complexity" evidence="9">
    <location>
        <begin position="354"/>
        <end position="397"/>
    </location>
</feature>
<keyword evidence="12" id="KW-1185">Reference proteome</keyword>
<evidence type="ECO:0000313" key="11">
    <source>
        <dbReference type="EMBL" id="ORC93137.1"/>
    </source>
</evidence>
<comment type="similarity">
    <text evidence="8">Belongs to the protein kinase superfamily. Ser/Thr protein kinase family. MAP kinase subfamily.</text>
</comment>
<evidence type="ECO:0000313" key="12">
    <source>
        <dbReference type="Proteomes" id="UP000192257"/>
    </source>
</evidence>
<organism evidence="11 12">
    <name type="scientific">Trypanosoma theileri</name>
    <dbReference type="NCBI Taxonomy" id="67003"/>
    <lineage>
        <taxon>Eukaryota</taxon>
        <taxon>Discoba</taxon>
        <taxon>Euglenozoa</taxon>
        <taxon>Kinetoplastea</taxon>
        <taxon>Metakinetoplastina</taxon>
        <taxon>Trypanosomatida</taxon>
        <taxon>Trypanosomatidae</taxon>
        <taxon>Trypanosoma</taxon>
    </lineage>
</organism>
<gene>
    <name evidence="11" type="ORF">TM35_000024630</name>
</gene>
<dbReference type="PANTHER" id="PTHR24055">
    <property type="entry name" value="MITOGEN-ACTIVATED PROTEIN KINASE"/>
    <property type="match status" value="1"/>
</dbReference>
<comment type="activity regulation">
    <text evidence="8">Activated by threonine and tyrosine phosphorylation.</text>
</comment>
<dbReference type="SMART" id="SM00220">
    <property type="entry name" value="S_TKc"/>
    <property type="match status" value="1"/>
</dbReference>
<evidence type="ECO:0000256" key="8">
    <source>
        <dbReference type="RuleBase" id="RU361165"/>
    </source>
</evidence>
<evidence type="ECO:0000256" key="2">
    <source>
        <dbReference type="ARBA" id="ARBA00022679"/>
    </source>
</evidence>
<dbReference type="Gene3D" id="1.10.510.10">
    <property type="entry name" value="Transferase(Phosphotransferase) domain 1"/>
    <property type="match status" value="1"/>
</dbReference>
<keyword evidence="1 7" id="KW-0723">Serine/threonine-protein kinase</keyword>
<keyword evidence="8" id="KW-0460">Magnesium</keyword>
<dbReference type="Gene3D" id="3.30.200.20">
    <property type="entry name" value="Phosphorylase Kinase, domain 1"/>
    <property type="match status" value="1"/>
</dbReference>
<dbReference type="PROSITE" id="PS00107">
    <property type="entry name" value="PROTEIN_KINASE_ATP"/>
    <property type="match status" value="1"/>
</dbReference>
<keyword evidence="4 8" id="KW-0418">Kinase</keyword>
<reference evidence="11 12" key="1">
    <citation type="submission" date="2017-03" db="EMBL/GenBank/DDBJ databases">
        <title>An alternative strategy for trypanosome survival in the mammalian bloodstream revealed through genome and transcriptome analysis of the ubiquitous bovine parasite Trypanosoma (Megatrypanum) theileri.</title>
        <authorList>
            <person name="Kelly S."/>
            <person name="Ivens A."/>
            <person name="Mott A."/>
            <person name="O'Neill E."/>
            <person name="Emms D."/>
            <person name="Macleod O."/>
            <person name="Voorheis P."/>
            <person name="Matthews J."/>
            <person name="Matthews K."/>
            <person name="Carrington M."/>
        </authorList>
    </citation>
    <scope>NUCLEOTIDE SEQUENCE [LARGE SCALE GENOMIC DNA]</scope>
    <source>
        <strain evidence="11">Edinburgh</strain>
    </source>
</reference>
<feature type="region of interest" description="Disordered" evidence="9">
    <location>
        <begin position="348"/>
        <end position="476"/>
    </location>
</feature>
<dbReference type="InterPro" id="IPR000719">
    <property type="entry name" value="Prot_kinase_dom"/>
</dbReference>
<sequence>MSSEIEPHILRKYEIQAQLGQGAYGIVWRASDRRTHQVVALKKIYDAFQNATDAQRTFREIMFLQALKHPNIIKLLHVHRATNDKDIYLVFEYMETDLHVVIRANILEDIHKQFIIYQLLKTMKYLHSAELLHRDMKPSNLLVNSDCSMKVADFGLARSILSLEKEQVARPVLTDYIMTRWYRPPEILLGSTRYTKGVDMWAVGCILAELILGRPIFPGRTTMKQLELIISVLGEPTAEDIAATNSQFAEAMLRDIRRSQVTTFAELLPKASADALDLVEKLMRFNPNARLTAEQALEHPYVAAFHKAQDEPVAPGPITIALPDDTRFTMQEYRERLYQEIANARRKVRREAVGAPGAKGEGEGTTTNTRTNPGASTTGSNNNSTNTTSGVAATAAGAEEKRERVRESTQPSGTTTHTSSSAAPRPASSAATRSGMGNGASRTTVAARSSDAGRSVHHVRPAVSRYGVNGTRLSHK</sequence>
<evidence type="ECO:0000256" key="7">
    <source>
        <dbReference type="RuleBase" id="RU000304"/>
    </source>
</evidence>
<dbReference type="CDD" id="cd07852">
    <property type="entry name" value="STKc_MAPK15-like"/>
    <property type="match status" value="1"/>
</dbReference>
<dbReference type="GeneID" id="39981561"/>
<keyword evidence="5 6" id="KW-0067">ATP-binding</keyword>
<dbReference type="InterPro" id="IPR050117">
    <property type="entry name" value="MAPK"/>
</dbReference>
<keyword evidence="2 8" id="KW-0808">Transferase</keyword>
<dbReference type="SUPFAM" id="SSF56112">
    <property type="entry name" value="Protein kinase-like (PK-like)"/>
    <property type="match status" value="1"/>
</dbReference>
<comment type="cofactor">
    <cofactor evidence="8">
        <name>Mg(2+)</name>
        <dbReference type="ChEBI" id="CHEBI:18420"/>
    </cofactor>
</comment>
<evidence type="ECO:0000256" key="3">
    <source>
        <dbReference type="ARBA" id="ARBA00022741"/>
    </source>
</evidence>
<dbReference type="RefSeq" id="XP_028887203.1">
    <property type="nucleotide sequence ID" value="XM_029021781.1"/>
</dbReference>
<keyword evidence="3 6" id="KW-0547">Nucleotide-binding</keyword>
<evidence type="ECO:0000256" key="9">
    <source>
        <dbReference type="SAM" id="MobiDB-lite"/>
    </source>
</evidence>
<comment type="caution">
    <text evidence="11">The sequence shown here is derived from an EMBL/GenBank/DDBJ whole genome shotgun (WGS) entry which is preliminary data.</text>
</comment>